<dbReference type="PROSITE" id="PS50005">
    <property type="entry name" value="TPR"/>
    <property type="match status" value="4"/>
</dbReference>
<name>A0ABT7NAK0_9BURK</name>
<proteinExistence type="predicted"/>
<accession>A0ABT7NAK0</accession>
<organism evidence="2 3">
    <name type="scientific">Variovorax dokdonensis</name>
    <dbReference type="NCBI Taxonomy" id="344883"/>
    <lineage>
        <taxon>Bacteria</taxon>
        <taxon>Pseudomonadati</taxon>
        <taxon>Pseudomonadota</taxon>
        <taxon>Betaproteobacteria</taxon>
        <taxon>Burkholderiales</taxon>
        <taxon>Comamonadaceae</taxon>
        <taxon>Variovorax</taxon>
    </lineage>
</organism>
<dbReference type="SMART" id="SM00028">
    <property type="entry name" value="TPR"/>
    <property type="match status" value="6"/>
</dbReference>
<dbReference type="Proteomes" id="UP001174908">
    <property type="component" value="Unassembled WGS sequence"/>
</dbReference>
<protein>
    <submittedName>
        <fullName evidence="2">Tetratricopeptide repeat protein</fullName>
    </submittedName>
</protein>
<feature type="repeat" description="TPR" evidence="1">
    <location>
        <begin position="118"/>
        <end position="151"/>
    </location>
</feature>
<feature type="repeat" description="TPR" evidence="1">
    <location>
        <begin position="84"/>
        <end position="117"/>
    </location>
</feature>
<feature type="repeat" description="TPR" evidence="1">
    <location>
        <begin position="152"/>
        <end position="185"/>
    </location>
</feature>
<dbReference type="Gene3D" id="3.40.50.150">
    <property type="entry name" value="Vaccinia Virus protein VP39"/>
    <property type="match status" value="1"/>
</dbReference>
<dbReference type="Pfam" id="PF13432">
    <property type="entry name" value="TPR_16"/>
    <property type="match status" value="1"/>
</dbReference>
<dbReference type="InterPro" id="IPR011717">
    <property type="entry name" value="TPR-4"/>
</dbReference>
<dbReference type="Pfam" id="PF13489">
    <property type="entry name" value="Methyltransf_23"/>
    <property type="match status" value="1"/>
</dbReference>
<comment type="caution">
    <text evidence="2">The sequence shown here is derived from an EMBL/GenBank/DDBJ whole genome shotgun (WGS) entry which is preliminary data.</text>
</comment>
<dbReference type="InterPro" id="IPR011990">
    <property type="entry name" value="TPR-like_helical_dom_sf"/>
</dbReference>
<dbReference type="CDD" id="cd02440">
    <property type="entry name" value="AdoMet_MTases"/>
    <property type="match status" value="1"/>
</dbReference>
<dbReference type="SUPFAM" id="SSF48452">
    <property type="entry name" value="TPR-like"/>
    <property type="match status" value="1"/>
</dbReference>
<keyword evidence="3" id="KW-1185">Reference proteome</keyword>
<gene>
    <name evidence="2" type="ORF">QTH91_10730</name>
</gene>
<dbReference type="InterPro" id="IPR052943">
    <property type="entry name" value="TMTC_O-mannosyl-trnsfr"/>
</dbReference>
<feature type="repeat" description="TPR" evidence="1">
    <location>
        <begin position="186"/>
        <end position="219"/>
    </location>
</feature>
<dbReference type="Gene3D" id="1.25.40.10">
    <property type="entry name" value="Tetratricopeptide repeat domain"/>
    <property type="match status" value="3"/>
</dbReference>
<sequence length="452" mass="49808">MNAPGTPQEPLMELEPEAAVRLAMVWHREGRLDAAEQIYRSLMKRKPVDANVLHFLGLLMHQRGRSDEACTLMMRSLAADPTVPDWHNNLGNVLLETGRVDEAATAYEEAARLAPDRADVQNNLGVLRREQRRLDESEAAYRRAIALDAQFVDAHTNLGNLLHSQRRDEEALHSYCEALALRPQNVRARQALGMAYYTLGRFEEATRVYADWLRDEPDSPEARHHLAACSGRDVPGRAADDYVEKVFDGFAGSFDAKLANLHYRAPHLLAQEVRDRLGEPRADRIVLDAGCGTGLCGPLLKPWARELLGVDLSAGMLARAEPRGVYDKLAKAELTAYIQALPAEGTDLIVSADTLCYFGDLSEVVQASAKALAPDGWLMFTVEALPQDAANPFHLNPHGRYSHRMDYVDGVLGAAGLRPHSLQQVHLRTEGGKPVAGYLVSACKSEPARSSS</sequence>
<dbReference type="EMBL" id="JASZYV010000002">
    <property type="protein sequence ID" value="MDM0044961.1"/>
    <property type="molecule type" value="Genomic_DNA"/>
</dbReference>
<keyword evidence="1" id="KW-0802">TPR repeat</keyword>
<dbReference type="InterPro" id="IPR019734">
    <property type="entry name" value="TPR_rpt"/>
</dbReference>
<evidence type="ECO:0000313" key="3">
    <source>
        <dbReference type="Proteomes" id="UP001174908"/>
    </source>
</evidence>
<dbReference type="SUPFAM" id="SSF53335">
    <property type="entry name" value="S-adenosyl-L-methionine-dependent methyltransferases"/>
    <property type="match status" value="1"/>
</dbReference>
<dbReference type="Pfam" id="PF07721">
    <property type="entry name" value="TPR_4"/>
    <property type="match status" value="2"/>
</dbReference>
<dbReference type="InterPro" id="IPR029063">
    <property type="entry name" value="SAM-dependent_MTases_sf"/>
</dbReference>
<reference evidence="2" key="1">
    <citation type="submission" date="2023-06" db="EMBL/GenBank/DDBJ databases">
        <authorList>
            <person name="Jiang Y."/>
            <person name="Liu Q."/>
        </authorList>
    </citation>
    <scope>NUCLEOTIDE SEQUENCE</scope>
    <source>
        <strain evidence="2">CGMCC 1.12089</strain>
    </source>
</reference>
<evidence type="ECO:0000256" key="1">
    <source>
        <dbReference type="PROSITE-ProRule" id="PRU00339"/>
    </source>
</evidence>
<dbReference type="Pfam" id="PF14559">
    <property type="entry name" value="TPR_19"/>
    <property type="match status" value="1"/>
</dbReference>
<dbReference type="PANTHER" id="PTHR44809">
    <property type="match status" value="1"/>
</dbReference>
<dbReference type="RefSeq" id="WP_286660070.1">
    <property type="nucleotide sequence ID" value="NZ_JASZYV010000002.1"/>
</dbReference>
<dbReference type="PANTHER" id="PTHR44809:SF1">
    <property type="entry name" value="PROTEIN O-MANNOSYL-TRANSFERASE TMTC1"/>
    <property type="match status" value="1"/>
</dbReference>
<evidence type="ECO:0000313" key="2">
    <source>
        <dbReference type="EMBL" id="MDM0044961.1"/>
    </source>
</evidence>